<evidence type="ECO:0000313" key="7">
    <source>
        <dbReference type="EMBL" id="MDQ0153384.1"/>
    </source>
</evidence>
<feature type="transmembrane region" description="Helical" evidence="6">
    <location>
        <begin position="414"/>
        <end position="436"/>
    </location>
</feature>
<feature type="transmembrane region" description="Helical" evidence="6">
    <location>
        <begin position="137"/>
        <end position="165"/>
    </location>
</feature>
<feature type="transmembrane region" description="Helical" evidence="6">
    <location>
        <begin position="256"/>
        <end position="277"/>
    </location>
</feature>
<dbReference type="InterPro" id="IPR051679">
    <property type="entry name" value="DASS-Related_Transporters"/>
</dbReference>
<keyword evidence="2" id="KW-1003">Cell membrane</keyword>
<dbReference type="Pfam" id="PF03606">
    <property type="entry name" value="DcuC"/>
    <property type="match status" value="1"/>
</dbReference>
<feature type="transmembrane region" description="Helical" evidence="6">
    <location>
        <begin position="345"/>
        <end position="369"/>
    </location>
</feature>
<evidence type="ECO:0000256" key="2">
    <source>
        <dbReference type="ARBA" id="ARBA00022475"/>
    </source>
</evidence>
<dbReference type="GO" id="GO:0005886">
    <property type="term" value="C:plasma membrane"/>
    <property type="evidence" value="ECO:0007669"/>
    <property type="project" value="UniProtKB-SubCell"/>
</dbReference>
<feature type="transmembrane region" description="Helical" evidence="6">
    <location>
        <begin position="197"/>
        <end position="218"/>
    </location>
</feature>
<comment type="caution">
    <text evidence="7">The sequence shown here is derived from an EMBL/GenBank/DDBJ whole genome shotgun (WGS) entry which is preliminary data.</text>
</comment>
<accession>A0AAE4ALM9</accession>
<dbReference type="EMBL" id="JAUSTO010000018">
    <property type="protein sequence ID" value="MDQ0153384.1"/>
    <property type="molecule type" value="Genomic_DNA"/>
</dbReference>
<reference evidence="7" key="1">
    <citation type="submission" date="2023-07" db="EMBL/GenBank/DDBJ databases">
        <title>Genomic Encyclopedia of Type Strains, Phase IV (KMG-IV): sequencing the most valuable type-strain genomes for metagenomic binning, comparative biology and taxonomic classification.</title>
        <authorList>
            <person name="Goeker M."/>
        </authorList>
    </citation>
    <scope>NUCLEOTIDE SEQUENCE</scope>
    <source>
        <strain evidence="7">DSM 19659</strain>
    </source>
</reference>
<feature type="transmembrane region" description="Helical" evidence="6">
    <location>
        <begin position="283"/>
        <end position="301"/>
    </location>
</feature>
<feature type="transmembrane region" description="Helical" evidence="6">
    <location>
        <begin position="115"/>
        <end position="131"/>
    </location>
</feature>
<protein>
    <submittedName>
        <fullName evidence="7">Ion transporter superfamily protein YfcC</fullName>
    </submittedName>
</protein>
<dbReference type="Proteomes" id="UP001241537">
    <property type="component" value="Unassembled WGS sequence"/>
</dbReference>
<feature type="transmembrane region" description="Helical" evidence="6">
    <location>
        <begin position="12"/>
        <end position="30"/>
    </location>
</feature>
<keyword evidence="5 6" id="KW-0472">Membrane</keyword>
<gene>
    <name evidence="7" type="ORF">J2S20_002104</name>
</gene>
<organism evidence="7 8">
    <name type="scientific">Moryella indoligenes</name>
    <dbReference type="NCBI Taxonomy" id="371674"/>
    <lineage>
        <taxon>Bacteria</taxon>
        <taxon>Bacillati</taxon>
        <taxon>Bacillota</taxon>
        <taxon>Clostridia</taxon>
        <taxon>Lachnospirales</taxon>
        <taxon>Lachnospiraceae</taxon>
        <taxon>Moryella</taxon>
    </lineage>
</organism>
<sequence length="466" mass="49965">MSQKKKFQIPHVFVMLVMFVIVATAMTYIIPAGEFARVKNEATGKMIVDATSFTWVEQCPVSFFKIPNYIVKALAGSSLIWMTIFSAASIEVILATGAFDAAINIMIHKYKSSEKLLLIGTIIVFGIYGMRQNPVSMIGFIPVLVLFCRMCGYDALVAVAVVVLAAGGSQSIGPVAPATTAIAQGFADLPIFSGIGYRLVLCAVFLALNAYFIVTYAMKVKKDPKNSLVYDLEENARKQGLDTSADKKATITVRQILVLIVFFVSVLVQVYGGIKLGWGNTEIAVAFVWLAVAGGIVGGMMPSEIARHFSKGAAKMMTAAIMIGIATAISKVLSDGKIIDTIVRAIANVLMACPAFIQGPMMFIANVLINVFIPSGSGQAAAVMPLMVPVADLIGMTRQTVVLAFNFGDGLGNYIIPMSSALMANLMAAGVSYGTWMKFMKKVFVSWVVLACIAMIVAQMIHYGPF</sequence>
<comment type="subcellular location">
    <subcellularLocation>
        <location evidence="1">Cell membrane</location>
        <topology evidence="1">Multi-pass membrane protein</topology>
    </subcellularLocation>
</comment>
<dbReference type="PANTHER" id="PTHR43652:SF2">
    <property type="entry name" value="BASIC AMINO ACID ANTIPORTER YFCC-RELATED"/>
    <property type="match status" value="1"/>
</dbReference>
<dbReference type="InterPro" id="IPR018385">
    <property type="entry name" value="C4_dicarb_anaerob_car-like"/>
</dbReference>
<evidence type="ECO:0000256" key="5">
    <source>
        <dbReference type="ARBA" id="ARBA00023136"/>
    </source>
</evidence>
<evidence type="ECO:0000256" key="3">
    <source>
        <dbReference type="ARBA" id="ARBA00022692"/>
    </source>
</evidence>
<evidence type="ECO:0000256" key="1">
    <source>
        <dbReference type="ARBA" id="ARBA00004651"/>
    </source>
</evidence>
<dbReference type="RefSeq" id="WP_307255339.1">
    <property type="nucleotide sequence ID" value="NZ_JAUSTO010000018.1"/>
</dbReference>
<name>A0AAE4ALM9_9FIRM</name>
<keyword evidence="8" id="KW-1185">Reference proteome</keyword>
<proteinExistence type="predicted"/>
<feature type="transmembrane region" description="Helical" evidence="6">
    <location>
        <begin position="79"/>
        <end position="103"/>
    </location>
</feature>
<feature type="transmembrane region" description="Helical" evidence="6">
    <location>
        <begin position="313"/>
        <end position="333"/>
    </location>
</feature>
<evidence type="ECO:0000313" key="8">
    <source>
        <dbReference type="Proteomes" id="UP001241537"/>
    </source>
</evidence>
<keyword evidence="4 6" id="KW-1133">Transmembrane helix</keyword>
<evidence type="ECO:0000256" key="4">
    <source>
        <dbReference type="ARBA" id="ARBA00022989"/>
    </source>
</evidence>
<feature type="transmembrane region" description="Helical" evidence="6">
    <location>
        <begin position="443"/>
        <end position="463"/>
    </location>
</feature>
<dbReference type="AlphaFoldDB" id="A0AAE4ALM9"/>
<dbReference type="PANTHER" id="PTHR43652">
    <property type="entry name" value="BASIC AMINO ACID ANTIPORTER YFCC-RELATED"/>
    <property type="match status" value="1"/>
</dbReference>
<keyword evidence="3 6" id="KW-0812">Transmembrane</keyword>
<evidence type="ECO:0000256" key="6">
    <source>
        <dbReference type="SAM" id="Phobius"/>
    </source>
</evidence>